<protein>
    <recommendedName>
        <fullName evidence="13">Aldose 1-epimerase</fullName>
        <ecNumber evidence="13">5.1.3.3</ecNumber>
    </recommendedName>
</protein>
<feature type="active site" description="Proton donor" evidence="14">
    <location>
        <position position="184"/>
    </location>
</feature>
<dbReference type="AlphaFoldDB" id="A0A9N9TYR0"/>
<feature type="binding site" evidence="16">
    <location>
        <begin position="88"/>
        <end position="89"/>
    </location>
    <ligand>
        <name>beta-D-galactose</name>
        <dbReference type="ChEBI" id="CHEBI:27667"/>
    </ligand>
</feature>
<gene>
    <name evidence="17" type="ORF">PHYEVI_LOCUS11788</name>
</gene>
<dbReference type="Gene3D" id="2.70.98.10">
    <property type="match status" value="1"/>
</dbReference>
<dbReference type="Proteomes" id="UP001153712">
    <property type="component" value="Chromosome 9"/>
</dbReference>
<dbReference type="EC" id="5.1.3.3" evidence="13"/>
<sequence>MTGVKLTEDTFGEATDFKGRRQPVRRFTWTNSLGTTVQIINYGGYITSIKLPDKTGKIDDITIGFHDIHGYLKPENRYFGATIGRVANRISNARMIVEGVTYNLNANNGPNHLHGGTVGFDKVFWEASVRGTELTLSYHSADGEEHYPGDLIANVTFQLTDRNELLIDYKAVTTKVCPVNFTNHSYFNLAGDGAGAEELYKHLVCINADRITQVRDGGIPTGETPSVAGTAFDLRVPTELGRVIDAVPDSPGFDHNYCVSRGAERGRAFVASVWHPGSGRTMEVYSDQPGVQFYTGNFLPEGDTLRGKGGFIKKHGALCLETQKFPDSVNNENFPSTILHPGDQYHHSVTFKFSVRK</sequence>
<dbReference type="InterPro" id="IPR014718">
    <property type="entry name" value="GH-type_carb-bd"/>
</dbReference>
<evidence type="ECO:0000256" key="16">
    <source>
        <dbReference type="PIRSR" id="PIRSR005096-3"/>
    </source>
</evidence>
<dbReference type="SUPFAM" id="SSF74650">
    <property type="entry name" value="Galactose mutarotase-like"/>
    <property type="match status" value="1"/>
</dbReference>
<comment type="catalytic activity">
    <reaction evidence="2">
        <text>alpha-D-galactose = beta-D-galactose</text>
        <dbReference type="Rhea" id="RHEA:28675"/>
        <dbReference type="ChEBI" id="CHEBI:27667"/>
        <dbReference type="ChEBI" id="CHEBI:28061"/>
        <dbReference type="EC" id="5.1.3.3"/>
    </reaction>
    <physiologicalReaction direction="right-to-left" evidence="2">
        <dbReference type="Rhea" id="RHEA:28677"/>
    </physiologicalReaction>
</comment>
<dbReference type="GO" id="GO:0033499">
    <property type="term" value="P:galactose catabolic process via UDP-galactose, Leloir pathway"/>
    <property type="evidence" value="ECO:0007669"/>
    <property type="project" value="TreeGrafter"/>
</dbReference>
<evidence type="ECO:0000256" key="9">
    <source>
        <dbReference type="ARBA" id="ARBA00022553"/>
    </source>
</evidence>
<evidence type="ECO:0000313" key="17">
    <source>
        <dbReference type="EMBL" id="CAG9865558.1"/>
    </source>
</evidence>
<keyword evidence="18" id="KW-1185">Reference proteome</keyword>
<evidence type="ECO:0000256" key="5">
    <source>
        <dbReference type="ARBA" id="ARBA00005028"/>
    </source>
</evidence>
<dbReference type="PANTHER" id="PTHR10091">
    <property type="entry name" value="ALDOSE-1-EPIMERASE"/>
    <property type="match status" value="1"/>
</dbReference>
<evidence type="ECO:0000256" key="6">
    <source>
        <dbReference type="ARBA" id="ARBA00006206"/>
    </source>
</evidence>
<evidence type="ECO:0000256" key="2">
    <source>
        <dbReference type="ARBA" id="ARBA00001712"/>
    </source>
</evidence>
<dbReference type="GO" id="GO:0004034">
    <property type="term" value="F:aldose 1-epimerase activity"/>
    <property type="evidence" value="ECO:0007669"/>
    <property type="project" value="UniProtKB-EC"/>
</dbReference>
<dbReference type="NCBIfam" id="NF008277">
    <property type="entry name" value="PRK11055.1"/>
    <property type="match status" value="1"/>
</dbReference>
<dbReference type="InterPro" id="IPR008183">
    <property type="entry name" value="Aldose_1/G6P_1-epimerase"/>
</dbReference>
<evidence type="ECO:0000256" key="3">
    <source>
        <dbReference type="ARBA" id="ARBA00004496"/>
    </source>
</evidence>
<keyword evidence="11 13" id="KW-0119">Carbohydrate metabolism</keyword>
<keyword evidence="8" id="KW-0963">Cytoplasm</keyword>
<name>A0A9N9TYR0_PHYSR</name>
<evidence type="ECO:0000256" key="10">
    <source>
        <dbReference type="ARBA" id="ARBA00023235"/>
    </source>
</evidence>
<keyword evidence="9" id="KW-0597">Phosphoprotein</keyword>
<dbReference type="GO" id="GO:0005737">
    <property type="term" value="C:cytoplasm"/>
    <property type="evidence" value="ECO:0007669"/>
    <property type="project" value="UniProtKB-SubCell"/>
</dbReference>
<comment type="subcellular location">
    <subcellularLocation>
        <location evidence="3">Cytoplasm</location>
    </subcellularLocation>
</comment>
<evidence type="ECO:0000256" key="4">
    <source>
        <dbReference type="ARBA" id="ARBA00004947"/>
    </source>
</evidence>
<organism evidence="17 18">
    <name type="scientific">Phyllotreta striolata</name>
    <name type="common">Striped flea beetle</name>
    <name type="synonym">Crioceris striolata</name>
    <dbReference type="NCBI Taxonomy" id="444603"/>
    <lineage>
        <taxon>Eukaryota</taxon>
        <taxon>Metazoa</taxon>
        <taxon>Ecdysozoa</taxon>
        <taxon>Arthropoda</taxon>
        <taxon>Hexapoda</taxon>
        <taxon>Insecta</taxon>
        <taxon>Pterygota</taxon>
        <taxon>Neoptera</taxon>
        <taxon>Endopterygota</taxon>
        <taxon>Coleoptera</taxon>
        <taxon>Polyphaga</taxon>
        <taxon>Cucujiformia</taxon>
        <taxon>Chrysomeloidea</taxon>
        <taxon>Chrysomelidae</taxon>
        <taxon>Galerucinae</taxon>
        <taxon>Alticini</taxon>
        <taxon>Phyllotreta</taxon>
    </lineage>
</organism>
<comment type="function">
    <text evidence="12">Mutarotase that catalyzes the interconversion of beta-D-galactose and alpha-D-galactose during galactose metabolism. Beta-D-galactose is metabolized in the liver into glucose 1-phosphate, the primary metabolic fuel, by the action of four enzymes that constitute the Leloir pathway: GALM, GALK1 (galactokinase), GALT (galactose-1-phosphate uridylyltransferase) and GALE (UDP-galactose-4'-epimerase). Involved in the maintenance of the equilibrium between the beta- and alpha-anomers of galactose, therefore ensuring a sufficient supply of the alpha-anomer for GALK1. Also active on D-glucose although shows a preference for galactose over glucose.</text>
</comment>
<dbReference type="InterPro" id="IPR047215">
    <property type="entry name" value="Galactose_mutarotase-like"/>
</dbReference>
<dbReference type="Pfam" id="PF01263">
    <property type="entry name" value="Aldose_epim"/>
    <property type="match status" value="1"/>
</dbReference>
<proteinExistence type="inferred from homology"/>
<dbReference type="OrthoDB" id="274691at2759"/>
<evidence type="ECO:0000256" key="7">
    <source>
        <dbReference type="ARBA" id="ARBA00011245"/>
    </source>
</evidence>
<dbReference type="InterPro" id="IPR015443">
    <property type="entry name" value="Aldose_1-epimerase"/>
</dbReference>
<evidence type="ECO:0000256" key="11">
    <source>
        <dbReference type="ARBA" id="ARBA00023277"/>
    </source>
</evidence>
<comment type="catalytic activity">
    <reaction evidence="1 13">
        <text>alpha-D-glucose = beta-D-glucose</text>
        <dbReference type="Rhea" id="RHEA:10264"/>
        <dbReference type="ChEBI" id="CHEBI:15903"/>
        <dbReference type="ChEBI" id="CHEBI:17925"/>
        <dbReference type="EC" id="5.1.3.3"/>
    </reaction>
</comment>
<evidence type="ECO:0000256" key="12">
    <source>
        <dbReference type="ARBA" id="ARBA00045743"/>
    </source>
</evidence>
<comment type="subunit">
    <text evidence="7">Monomer.</text>
</comment>
<evidence type="ECO:0000256" key="14">
    <source>
        <dbReference type="PIRSR" id="PIRSR005096-1"/>
    </source>
</evidence>
<dbReference type="EMBL" id="OU900102">
    <property type="protein sequence ID" value="CAG9865558.1"/>
    <property type="molecule type" value="Genomic_DNA"/>
</dbReference>
<comment type="pathway">
    <text evidence="5 13">Carbohydrate metabolism; hexose metabolism.</text>
</comment>
<accession>A0A9N9TYR0</accession>
<feature type="active site" description="Proton acceptor" evidence="14">
    <location>
        <position position="321"/>
    </location>
</feature>
<evidence type="ECO:0000256" key="13">
    <source>
        <dbReference type="PIRNR" id="PIRNR005096"/>
    </source>
</evidence>
<dbReference type="InterPro" id="IPR011013">
    <property type="entry name" value="Gal_mutarotase_sf_dom"/>
</dbReference>
<dbReference type="PROSITE" id="PS00545">
    <property type="entry name" value="ALDOSE_1_EPIMERASE"/>
    <property type="match status" value="1"/>
</dbReference>
<dbReference type="FunFam" id="2.70.98.10:FF:000003">
    <property type="entry name" value="Aldose 1-epimerase"/>
    <property type="match status" value="1"/>
</dbReference>
<keyword evidence="10 13" id="KW-0413">Isomerase</keyword>
<evidence type="ECO:0000313" key="18">
    <source>
        <dbReference type="Proteomes" id="UP001153712"/>
    </source>
</evidence>
<reference evidence="17" key="1">
    <citation type="submission" date="2022-01" db="EMBL/GenBank/DDBJ databases">
        <authorList>
            <person name="King R."/>
        </authorList>
    </citation>
    <scope>NUCLEOTIDE SEQUENCE</scope>
</reference>
<evidence type="ECO:0000256" key="1">
    <source>
        <dbReference type="ARBA" id="ARBA00001614"/>
    </source>
</evidence>
<dbReference type="InterPro" id="IPR018052">
    <property type="entry name" value="Ald1_epimerase_CS"/>
</dbReference>
<dbReference type="CDD" id="cd09019">
    <property type="entry name" value="galactose_mutarotase_like"/>
    <property type="match status" value="1"/>
</dbReference>
<evidence type="ECO:0000256" key="8">
    <source>
        <dbReference type="ARBA" id="ARBA00022490"/>
    </source>
</evidence>
<dbReference type="PIRSF" id="PIRSF005096">
    <property type="entry name" value="GALM"/>
    <property type="match status" value="1"/>
</dbReference>
<evidence type="ECO:0000256" key="15">
    <source>
        <dbReference type="PIRSR" id="PIRSR005096-2"/>
    </source>
</evidence>
<dbReference type="GO" id="GO:0006006">
    <property type="term" value="P:glucose metabolic process"/>
    <property type="evidence" value="ECO:0007669"/>
    <property type="project" value="TreeGrafter"/>
</dbReference>
<feature type="binding site" evidence="16">
    <location>
        <begin position="184"/>
        <end position="186"/>
    </location>
    <ligand>
        <name>beta-D-galactose</name>
        <dbReference type="ChEBI" id="CHEBI:27667"/>
    </ligand>
</feature>
<dbReference type="PANTHER" id="PTHR10091:SF0">
    <property type="entry name" value="GALACTOSE MUTAROTASE"/>
    <property type="match status" value="1"/>
</dbReference>
<feature type="binding site" evidence="15">
    <location>
        <position position="254"/>
    </location>
    <ligand>
        <name>beta-D-galactose</name>
        <dbReference type="ChEBI" id="CHEBI:27667"/>
    </ligand>
</feature>
<comment type="similarity">
    <text evidence="6 13">Belongs to the aldose epimerase family.</text>
</comment>
<comment type="pathway">
    <text evidence="4">Carbohydrate metabolism; galactose metabolism.</text>
</comment>
<dbReference type="GO" id="GO:0030246">
    <property type="term" value="F:carbohydrate binding"/>
    <property type="evidence" value="ECO:0007669"/>
    <property type="project" value="InterPro"/>
</dbReference>